<dbReference type="SUPFAM" id="SSF55469">
    <property type="entry name" value="FMN-dependent nitroreductase-like"/>
    <property type="match status" value="1"/>
</dbReference>
<proteinExistence type="inferred from homology"/>
<evidence type="ECO:0000256" key="2">
    <source>
        <dbReference type="ARBA" id="ARBA00023002"/>
    </source>
</evidence>
<dbReference type="InterPro" id="IPR000415">
    <property type="entry name" value="Nitroreductase-like"/>
</dbReference>
<comment type="similarity">
    <text evidence="1">Belongs to the nitroreductase family.</text>
</comment>
<evidence type="ECO:0000259" key="3">
    <source>
        <dbReference type="Pfam" id="PF00881"/>
    </source>
</evidence>
<dbReference type="GeneID" id="96953327"/>
<feature type="domain" description="Nitroreductase" evidence="3">
    <location>
        <begin position="7"/>
        <end position="181"/>
    </location>
</feature>
<comment type="caution">
    <text evidence="4">The sequence shown here is derived from an EMBL/GenBank/DDBJ whole genome shotgun (WGS) entry which is preliminary data.</text>
</comment>
<dbReference type="PANTHER" id="PTHR43673">
    <property type="entry name" value="NAD(P)H NITROREDUCTASE YDGI-RELATED"/>
    <property type="match status" value="1"/>
</dbReference>
<dbReference type="PANTHER" id="PTHR43673:SF10">
    <property type="entry name" value="NADH DEHYDROGENASE_NAD(P)H NITROREDUCTASE XCC3605-RELATED"/>
    <property type="match status" value="1"/>
</dbReference>
<name>A0ABD5ZXC8_9EURY</name>
<organism evidence="4 5">
    <name type="scientific">Haloplanus litoreus</name>
    <dbReference type="NCBI Taxonomy" id="767515"/>
    <lineage>
        <taxon>Archaea</taxon>
        <taxon>Methanobacteriati</taxon>
        <taxon>Methanobacteriota</taxon>
        <taxon>Stenosarchaea group</taxon>
        <taxon>Halobacteria</taxon>
        <taxon>Halobacteriales</taxon>
        <taxon>Haloferacaceae</taxon>
        <taxon>Haloplanus</taxon>
    </lineage>
</organism>
<reference evidence="4 5" key="1">
    <citation type="journal article" date="2019" name="Int. J. Syst. Evol. Microbiol.">
        <title>The Global Catalogue of Microorganisms (GCM) 10K type strain sequencing project: providing services to taxonomists for standard genome sequencing and annotation.</title>
        <authorList>
            <consortium name="The Broad Institute Genomics Platform"/>
            <consortium name="The Broad Institute Genome Sequencing Center for Infectious Disease"/>
            <person name="Wu L."/>
            <person name="Ma J."/>
        </authorList>
    </citation>
    <scope>NUCLEOTIDE SEQUENCE [LARGE SCALE GENOMIC DNA]</scope>
    <source>
        <strain evidence="4 5">GX21</strain>
    </source>
</reference>
<dbReference type="Proteomes" id="UP001596434">
    <property type="component" value="Unassembled WGS sequence"/>
</dbReference>
<evidence type="ECO:0000313" key="4">
    <source>
        <dbReference type="EMBL" id="MFC7254986.1"/>
    </source>
</evidence>
<gene>
    <name evidence="4" type="ORF">ACFQKE_06720</name>
</gene>
<keyword evidence="2" id="KW-0560">Oxidoreductase</keyword>
<sequence>MEFDDVIRTRRSVHQYSDADIDDETLSELFEDVRFAPSSFNLQPWEFLVVRGEDLERLQSVAYGQEHVTDAAAAVVVLGTLDPSDHAERVTEDLLEKGYLPDEEVAEARLDTIEGLANADAETRRVWTVQSCTLATMALMHAAWDRGIASCPMGGYDAEALHEAFGVPDDYEPVCLVTLGYPEEAAADIERPRKFRRPPEEFVHFDGFDPVARDEATTPADD</sequence>
<dbReference type="RefSeq" id="WP_379703191.1">
    <property type="nucleotide sequence ID" value="NZ_JBHTAT010000001.1"/>
</dbReference>
<evidence type="ECO:0000256" key="1">
    <source>
        <dbReference type="ARBA" id="ARBA00007118"/>
    </source>
</evidence>
<dbReference type="Gene3D" id="3.40.109.10">
    <property type="entry name" value="NADH Oxidase"/>
    <property type="match status" value="1"/>
</dbReference>
<accession>A0ABD5ZXC8</accession>
<protein>
    <submittedName>
        <fullName evidence="4">Nitroreductase family protein</fullName>
    </submittedName>
</protein>
<dbReference type="Pfam" id="PF00881">
    <property type="entry name" value="Nitroreductase"/>
    <property type="match status" value="1"/>
</dbReference>
<keyword evidence="5" id="KW-1185">Reference proteome</keyword>
<dbReference type="AlphaFoldDB" id="A0ABD5ZXC8"/>
<dbReference type="EMBL" id="JBHTAT010000001">
    <property type="protein sequence ID" value="MFC7254986.1"/>
    <property type="molecule type" value="Genomic_DNA"/>
</dbReference>
<dbReference type="InterPro" id="IPR029479">
    <property type="entry name" value="Nitroreductase"/>
</dbReference>
<evidence type="ECO:0000313" key="5">
    <source>
        <dbReference type="Proteomes" id="UP001596434"/>
    </source>
</evidence>
<dbReference type="GO" id="GO:0016491">
    <property type="term" value="F:oxidoreductase activity"/>
    <property type="evidence" value="ECO:0007669"/>
    <property type="project" value="UniProtKB-KW"/>
</dbReference>